<dbReference type="InterPro" id="IPR045174">
    <property type="entry name" value="Dof"/>
</dbReference>
<dbReference type="HOGENOM" id="CLU_078374_0_0_1"/>
<dbReference type="GO" id="GO:0005634">
    <property type="term" value="C:nucleus"/>
    <property type="evidence" value="ECO:0007669"/>
    <property type="project" value="UniProtKB-SubCell"/>
</dbReference>
<dbReference type="PaxDb" id="4577-GRMZM2G082490_P01"/>
<evidence type="ECO:0000256" key="5">
    <source>
        <dbReference type="ARBA" id="ARBA00023125"/>
    </source>
</evidence>
<dbReference type="PROSITE" id="PS01361">
    <property type="entry name" value="ZF_DOF_1"/>
    <property type="match status" value="1"/>
</dbReference>
<evidence type="ECO:0000313" key="11">
    <source>
        <dbReference type="EMBL" id="AIB05530.1"/>
    </source>
</evidence>
<reference evidence="13" key="5">
    <citation type="submission" date="2021-05" db="UniProtKB">
        <authorList>
            <consortium name="EnsemblPlants"/>
        </authorList>
    </citation>
    <scope>IDENTIFICATION</scope>
    <source>
        <strain evidence="13">cv. B73</strain>
    </source>
</reference>
<dbReference type="EMBL" id="CM000784">
    <property type="protein sequence ID" value="AQL00366.1"/>
    <property type="molecule type" value="Genomic_DNA"/>
</dbReference>
<keyword evidence="14" id="KW-1185">Reference proteome</keyword>
<evidence type="ECO:0000259" key="10">
    <source>
        <dbReference type="PROSITE" id="PS50884"/>
    </source>
</evidence>
<keyword evidence="3" id="KW-0862">Zinc</keyword>
<keyword evidence="2 8" id="KW-0863">Zinc-finger</keyword>
<organism evidence="12">
    <name type="scientific">Zea mays</name>
    <name type="common">Maize</name>
    <dbReference type="NCBI Taxonomy" id="4577"/>
    <lineage>
        <taxon>Eukaryota</taxon>
        <taxon>Viridiplantae</taxon>
        <taxon>Streptophyta</taxon>
        <taxon>Embryophyta</taxon>
        <taxon>Tracheophyta</taxon>
        <taxon>Spermatophyta</taxon>
        <taxon>Magnoliopsida</taxon>
        <taxon>Liliopsida</taxon>
        <taxon>Poales</taxon>
        <taxon>Poaceae</taxon>
        <taxon>PACMAD clade</taxon>
        <taxon>Panicoideae</taxon>
        <taxon>Andropogonodae</taxon>
        <taxon>Andropogoneae</taxon>
        <taxon>Tripsacinae</taxon>
        <taxon>Zea</taxon>
    </lineage>
</organism>
<evidence type="ECO:0000256" key="2">
    <source>
        <dbReference type="ARBA" id="ARBA00022771"/>
    </source>
</evidence>
<evidence type="ECO:0000313" key="12">
    <source>
        <dbReference type="EMBL" id="AQL00366.1"/>
    </source>
</evidence>
<keyword evidence="7 8" id="KW-0539">Nucleus</keyword>
<feature type="compositionally biased region" description="Basic and acidic residues" evidence="9">
    <location>
        <begin position="35"/>
        <end position="53"/>
    </location>
</feature>
<dbReference type="GO" id="GO:0008270">
    <property type="term" value="F:zinc ion binding"/>
    <property type="evidence" value="ECO:0007669"/>
    <property type="project" value="UniProtKB-KW"/>
</dbReference>
<reference evidence="14" key="1">
    <citation type="journal article" date="2009" name="Science">
        <title>The B73 maize genome: complexity, diversity, and dynamics.</title>
        <authorList>
            <person name="Schnable P.S."/>
            <person name="Ware D."/>
            <person name="Fulton R.S."/>
            <person name="Stein J.C."/>
            <person name="Wei F."/>
            <person name="Pasternak S."/>
            <person name="Liang C."/>
            <person name="Zhang J."/>
            <person name="Fulton L."/>
            <person name="Graves T.A."/>
            <person name="Minx P."/>
            <person name="Reily A.D."/>
            <person name="Courtney L."/>
            <person name="Kruchowski S.S."/>
            <person name="Tomlinson C."/>
            <person name="Strong C."/>
            <person name="Delehaunty K."/>
            <person name="Fronick C."/>
            <person name="Courtney B."/>
            <person name="Rock S.M."/>
            <person name="Belter E."/>
            <person name="Du F."/>
            <person name="Kim K."/>
            <person name="Abbott R.M."/>
            <person name="Cotton M."/>
            <person name="Levy A."/>
            <person name="Marchetto P."/>
            <person name="Ochoa K."/>
            <person name="Jackson S.M."/>
            <person name="Gillam B."/>
            <person name="Chen W."/>
            <person name="Yan L."/>
            <person name="Higginbotham J."/>
            <person name="Cardenas M."/>
            <person name="Waligorski J."/>
            <person name="Applebaum E."/>
            <person name="Phelps L."/>
            <person name="Falcone J."/>
            <person name="Kanchi K."/>
            <person name="Thane T."/>
            <person name="Scimone A."/>
            <person name="Thane N."/>
            <person name="Henke J."/>
            <person name="Wang T."/>
            <person name="Ruppert J."/>
            <person name="Shah N."/>
            <person name="Rotter K."/>
            <person name="Hodges J."/>
            <person name="Ingenthron E."/>
            <person name="Cordes M."/>
            <person name="Kohlberg S."/>
            <person name="Sgro J."/>
            <person name="Delgado B."/>
            <person name="Mead K."/>
            <person name="Chinwalla A."/>
            <person name="Leonard S."/>
            <person name="Crouse K."/>
            <person name="Collura K."/>
            <person name="Kudrna D."/>
            <person name="Currie J."/>
            <person name="He R."/>
            <person name="Angelova A."/>
            <person name="Rajasekar S."/>
            <person name="Mueller T."/>
            <person name="Lomeli R."/>
            <person name="Scara G."/>
            <person name="Ko A."/>
            <person name="Delaney K."/>
            <person name="Wissotski M."/>
            <person name="Lopez G."/>
            <person name="Campos D."/>
            <person name="Braidotti M."/>
            <person name="Ashley E."/>
            <person name="Golser W."/>
            <person name="Kim H."/>
            <person name="Lee S."/>
            <person name="Lin J."/>
            <person name="Dujmic Z."/>
            <person name="Kim W."/>
            <person name="Talag J."/>
            <person name="Zuccolo A."/>
            <person name="Fan C."/>
            <person name="Sebastian A."/>
            <person name="Kramer M."/>
            <person name="Spiegel L."/>
            <person name="Nascimento L."/>
            <person name="Zutavern T."/>
            <person name="Miller B."/>
            <person name="Ambroise C."/>
            <person name="Muller S."/>
            <person name="Spooner W."/>
            <person name="Narechania A."/>
            <person name="Ren L."/>
            <person name="Wei S."/>
            <person name="Kumari S."/>
            <person name="Faga B."/>
            <person name="Levy M.J."/>
            <person name="McMahan L."/>
            <person name="Van Buren P."/>
            <person name="Vaughn M.W."/>
            <person name="Ying K."/>
            <person name="Yeh C.-T."/>
            <person name="Emrich S.J."/>
            <person name="Jia Y."/>
            <person name="Kalyanaraman A."/>
            <person name="Hsia A.-P."/>
            <person name="Barbazuk W.B."/>
            <person name="Baucom R.S."/>
            <person name="Brutnell T.P."/>
            <person name="Carpita N.C."/>
            <person name="Chaparro C."/>
            <person name="Chia J.-M."/>
            <person name="Deragon J.-M."/>
            <person name="Estill J.C."/>
            <person name="Fu Y."/>
            <person name="Jeddeloh J.A."/>
            <person name="Han Y."/>
            <person name="Lee H."/>
            <person name="Li P."/>
            <person name="Lisch D.R."/>
            <person name="Liu S."/>
            <person name="Liu Z."/>
            <person name="Nagel D.H."/>
            <person name="McCann M.C."/>
            <person name="SanMiguel P."/>
            <person name="Myers A.M."/>
            <person name="Nettleton D."/>
            <person name="Nguyen J."/>
            <person name="Penning B.W."/>
            <person name="Ponnala L."/>
            <person name="Schneider K.L."/>
            <person name="Schwartz D.C."/>
            <person name="Sharma A."/>
            <person name="Soderlund C."/>
            <person name="Springer N.M."/>
            <person name="Sun Q."/>
            <person name="Wang H."/>
            <person name="Waterman M."/>
            <person name="Westerman R."/>
            <person name="Wolfgruber T.K."/>
            <person name="Yang L."/>
            <person name="Yu Y."/>
            <person name="Zhang L."/>
            <person name="Zhou S."/>
            <person name="Zhu Q."/>
            <person name="Bennetzen J.L."/>
            <person name="Dawe R.K."/>
            <person name="Jiang J."/>
            <person name="Jiang N."/>
            <person name="Presting G.G."/>
            <person name="Wessler S.R."/>
            <person name="Aluru S."/>
            <person name="Martienssen R.A."/>
            <person name="Clifton S.W."/>
            <person name="McCombie W.R."/>
            <person name="Wing R.A."/>
            <person name="Wilson R.K."/>
        </authorList>
    </citation>
    <scope>NUCLEOTIDE SEQUENCE [LARGE SCALE GENOMIC DNA]</scope>
    <source>
        <strain evidence="14">cv. B73</strain>
    </source>
</reference>
<proteinExistence type="predicted"/>
<dbReference type="Pfam" id="PF02701">
    <property type="entry name" value="Zn_ribbon_Dof"/>
    <property type="match status" value="1"/>
</dbReference>
<feature type="domain" description="Dof-type" evidence="10">
    <location>
        <begin position="109"/>
        <end position="163"/>
    </location>
</feature>
<keyword evidence="5 8" id="KW-0238">DNA-binding</keyword>
<dbReference type="Gramene" id="Zm00001eb370600_T001">
    <property type="protein sequence ID" value="Zm00001eb370600_P001"/>
    <property type="gene ID" value="Zm00001eb370600"/>
</dbReference>
<reference evidence="12" key="3">
    <citation type="submission" date="2015-12" db="EMBL/GenBank/DDBJ databases">
        <title>Update maize B73 reference genome by single molecule sequencing technologies.</title>
        <authorList>
            <consortium name="Maize Genome Sequencing Project"/>
            <person name="Ware D."/>
        </authorList>
    </citation>
    <scope>NUCLEOTIDE SEQUENCE</scope>
    <source>
        <tissue evidence="12">Seedling</tissue>
    </source>
</reference>
<name>K7V4V2_MAIZE</name>
<evidence type="ECO:0000256" key="9">
    <source>
        <dbReference type="SAM" id="MobiDB-lite"/>
    </source>
</evidence>
<dbReference type="InterPro" id="IPR003851">
    <property type="entry name" value="Znf_Dof"/>
</dbReference>
<dbReference type="AlphaFoldDB" id="K7V4V2"/>
<protein>
    <submittedName>
        <fullName evidence="11">C2C2-DOF transcription factor</fullName>
    </submittedName>
    <submittedName>
        <fullName evidence="12">Dof zinc finger protein DOF1.5</fullName>
    </submittedName>
</protein>
<evidence type="ECO:0000313" key="13">
    <source>
        <dbReference type="EnsemblPlants" id="Zm00001eb370600_P001"/>
    </source>
</evidence>
<evidence type="ECO:0000256" key="1">
    <source>
        <dbReference type="ARBA" id="ARBA00022723"/>
    </source>
</evidence>
<gene>
    <name evidence="11" type="primary">DOF45</name>
    <name evidence="13" type="synonym">LOC103636634</name>
    <name evidence="12" type="ORF">ZEAMMB73_Zm00001d012703</name>
</gene>
<dbReference type="STRING" id="4577.K7V4V2"/>
<feature type="compositionally biased region" description="Low complexity" evidence="9">
    <location>
        <begin position="187"/>
        <end position="201"/>
    </location>
</feature>
<reference evidence="13" key="4">
    <citation type="submission" date="2019-07" db="EMBL/GenBank/DDBJ databases">
        <authorList>
            <person name="Seetharam A."/>
            <person name="Woodhouse M."/>
            <person name="Cannon E."/>
        </authorList>
    </citation>
    <scope>NUCLEOTIDE SEQUENCE [LARGE SCALE GENOMIC DNA]</scope>
    <source>
        <strain evidence="13">cv. B73</strain>
    </source>
</reference>
<feature type="compositionally biased region" description="Low complexity" evidence="9">
    <location>
        <begin position="54"/>
        <end position="66"/>
    </location>
</feature>
<comment type="subcellular location">
    <subcellularLocation>
        <location evidence="8">Nucleus</location>
    </subcellularLocation>
</comment>
<evidence type="ECO:0000256" key="7">
    <source>
        <dbReference type="ARBA" id="ARBA00023242"/>
    </source>
</evidence>
<dbReference type="EMBL" id="KJ728039">
    <property type="protein sequence ID" value="AIB05530.1"/>
    <property type="molecule type" value="Genomic_DNA"/>
</dbReference>
<sequence>MVSHVEMGLAAGGFKLFGKVITQCAESAPPASLVARERDDPDERDQPVVKREAAAASDSDSAVVLVDKQRRSGGPAESEDSKGQHHPRPRQPQQQDTAEARAAASAPPLPCPRCRSRNTKFCYFNNYNVNQPRHFCKDCHRYWTAGGALRNVPVGAGRRKNRPLGAAPIPLAVSVPAQHLQHPQHPAAAAGHGLGLPGQHPSCPTSPSPAYAGRWPVCPDRRF</sequence>
<keyword evidence="4" id="KW-0805">Transcription regulation</keyword>
<accession>K7V4V2</accession>
<evidence type="ECO:0000256" key="4">
    <source>
        <dbReference type="ARBA" id="ARBA00023015"/>
    </source>
</evidence>
<dbReference type="EnsemblPlants" id="Zm00001eb370600_T001">
    <property type="protein sequence ID" value="Zm00001eb370600_P001"/>
    <property type="gene ID" value="Zm00001eb370600"/>
</dbReference>
<reference evidence="11" key="2">
    <citation type="submission" date="2014-04" db="EMBL/GenBank/DDBJ databases">
        <title>The Maize TFome - Development of a transcription factor open reading frame collection for functional genomics.</title>
        <authorList>
            <person name="Burdo B."/>
            <person name="Gray J."/>
            <person name="Goetting-Minesky M.P."/>
            <person name="Wittler B."/>
            <person name="Hunt M."/>
            <person name="Li T."/>
            <person name="Velliquette D."/>
            <person name="Thomas J."/>
            <person name="Gentzel I."/>
            <person name="Dos Santos Brito M."/>
            <person name="Mejia-Guerra M.K."/>
            <person name="Connolly L.N."/>
            <person name="Qaisi D."/>
            <person name="Li W."/>
            <person name="Casas M.I."/>
            <person name="Doseff A.I."/>
            <person name="Grotewold E."/>
        </authorList>
    </citation>
    <scope>NUCLEOTIDE SEQUENCE</scope>
</reference>
<dbReference type="GO" id="GO:0003700">
    <property type="term" value="F:DNA-binding transcription factor activity"/>
    <property type="evidence" value="ECO:0000318"/>
    <property type="project" value="GO_Central"/>
</dbReference>
<dbReference type="eggNOG" id="ENOG502R885">
    <property type="taxonomic scope" value="Eukaryota"/>
</dbReference>
<evidence type="ECO:0000256" key="8">
    <source>
        <dbReference type="PROSITE-ProRule" id="PRU00071"/>
    </source>
</evidence>
<keyword evidence="1" id="KW-0479">Metal-binding</keyword>
<feature type="compositionally biased region" description="Low complexity" evidence="9">
    <location>
        <begin position="91"/>
        <end position="106"/>
    </location>
</feature>
<evidence type="ECO:0000256" key="6">
    <source>
        <dbReference type="ARBA" id="ARBA00023163"/>
    </source>
</evidence>
<dbReference type="PANTHER" id="PTHR31089">
    <property type="entry name" value="CYCLIC DOF FACTOR 2"/>
    <property type="match status" value="1"/>
</dbReference>
<feature type="region of interest" description="Disordered" evidence="9">
    <location>
        <begin position="27"/>
        <end position="110"/>
    </location>
</feature>
<dbReference type="GO" id="GO:0003677">
    <property type="term" value="F:DNA binding"/>
    <property type="evidence" value="ECO:0000318"/>
    <property type="project" value="GO_Central"/>
</dbReference>
<dbReference type="PROSITE" id="PS50884">
    <property type="entry name" value="ZF_DOF_2"/>
    <property type="match status" value="1"/>
</dbReference>
<dbReference type="PANTHER" id="PTHR31089:SF22">
    <property type="entry name" value="CYCLIC DOF FACTOR 4"/>
    <property type="match status" value="1"/>
</dbReference>
<dbReference type="Proteomes" id="UP000007305">
    <property type="component" value="Chromosome 8"/>
</dbReference>
<dbReference type="FunCoup" id="K7V4V2">
    <property type="interactions" value="94"/>
</dbReference>
<keyword evidence="6" id="KW-0804">Transcription</keyword>
<evidence type="ECO:0000313" key="14">
    <source>
        <dbReference type="Proteomes" id="UP000007305"/>
    </source>
</evidence>
<evidence type="ECO:0000256" key="3">
    <source>
        <dbReference type="ARBA" id="ARBA00022833"/>
    </source>
</evidence>
<feature type="region of interest" description="Disordered" evidence="9">
    <location>
        <begin position="187"/>
        <end position="210"/>
    </location>
</feature>